<dbReference type="Pfam" id="PF05827">
    <property type="entry name" value="VAS1_LD"/>
    <property type="match status" value="1"/>
</dbReference>
<dbReference type="InterPro" id="IPR008388">
    <property type="entry name" value="Ac45_acc_su"/>
</dbReference>
<feature type="non-terminal residue" evidence="2">
    <location>
        <position position="1"/>
    </location>
</feature>
<evidence type="ECO:0000259" key="1">
    <source>
        <dbReference type="Pfam" id="PF05827"/>
    </source>
</evidence>
<dbReference type="STRING" id="75743.A0A401QCD9"/>
<gene>
    <name evidence="2" type="ORF">scyTo_0023966</name>
</gene>
<sequence>NIIGQVLETLKTEEVPFLAIFTASRPSRIVREGPIISLGPRRQLLAEKEKEPYPPLAYNLTAASPCILFWAARIQISNGDKLVDLTNRTFGDDATVNIGTSTCSNLTANLALEYNNVESLGALRIV</sequence>
<name>A0A401QCD9_SCYTO</name>
<protein>
    <recommendedName>
        <fullName evidence="1">V-type proton ATPase subunit S1 luminal domain-containing protein</fullName>
    </recommendedName>
</protein>
<feature type="domain" description="V-type proton ATPase subunit S1 luminal" evidence="1">
    <location>
        <begin position="65"/>
        <end position="119"/>
    </location>
</feature>
<dbReference type="Proteomes" id="UP000288216">
    <property type="component" value="Unassembled WGS sequence"/>
</dbReference>
<accession>A0A401QCD9</accession>
<dbReference type="GO" id="GO:0001671">
    <property type="term" value="F:ATPase activator activity"/>
    <property type="evidence" value="ECO:0007669"/>
    <property type="project" value="TreeGrafter"/>
</dbReference>
<proteinExistence type="predicted"/>
<dbReference type="OrthoDB" id="9985059at2759"/>
<dbReference type="InterPro" id="IPR046755">
    <property type="entry name" value="VAS1_LD"/>
</dbReference>
<evidence type="ECO:0000313" key="2">
    <source>
        <dbReference type="EMBL" id="GCB83002.1"/>
    </source>
</evidence>
<comment type="caution">
    <text evidence="2">The sequence shown here is derived from an EMBL/GenBank/DDBJ whole genome shotgun (WGS) entry which is preliminary data.</text>
</comment>
<dbReference type="PANTHER" id="PTHR12471:SF7">
    <property type="entry name" value="V-TYPE PROTON ATPASE SUBUNIT S1"/>
    <property type="match status" value="1"/>
</dbReference>
<organism evidence="2 3">
    <name type="scientific">Scyliorhinus torazame</name>
    <name type="common">Cloudy catshark</name>
    <name type="synonym">Catulus torazame</name>
    <dbReference type="NCBI Taxonomy" id="75743"/>
    <lineage>
        <taxon>Eukaryota</taxon>
        <taxon>Metazoa</taxon>
        <taxon>Chordata</taxon>
        <taxon>Craniata</taxon>
        <taxon>Vertebrata</taxon>
        <taxon>Chondrichthyes</taxon>
        <taxon>Elasmobranchii</taxon>
        <taxon>Galeomorphii</taxon>
        <taxon>Galeoidea</taxon>
        <taxon>Carcharhiniformes</taxon>
        <taxon>Scyliorhinidae</taxon>
        <taxon>Scyliorhinus</taxon>
    </lineage>
</organism>
<dbReference type="GO" id="GO:0030641">
    <property type="term" value="P:regulation of cellular pH"/>
    <property type="evidence" value="ECO:0007669"/>
    <property type="project" value="TreeGrafter"/>
</dbReference>
<dbReference type="AlphaFoldDB" id="A0A401QCD9"/>
<dbReference type="EMBL" id="BFAA01036678">
    <property type="protein sequence ID" value="GCB83002.1"/>
    <property type="molecule type" value="Genomic_DNA"/>
</dbReference>
<dbReference type="GO" id="GO:0033176">
    <property type="term" value="C:proton-transporting V-type ATPase complex"/>
    <property type="evidence" value="ECO:0007669"/>
    <property type="project" value="TreeGrafter"/>
</dbReference>
<evidence type="ECO:0000313" key="3">
    <source>
        <dbReference type="Proteomes" id="UP000288216"/>
    </source>
</evidence>
<keyword evidence="3" id="KW-1185">Reference proteome</keyword>
<reference evidence="2 3" key="1">
    <citation type="journal article" date="2018" name="Nat. Ecol. Evol.">
        <title>Shark genomes provide insights into elasmobranch evolution and the origin of vertebrates.</title>
        <authorList>
            <person name="Hara Y"/>
            <person name="Yamaguchi K"/>
            <person name="Onimaru K"/>
            <person name="Kadota M"/>
            <person name="Koyanagi M"/>
            <person name="Keeley SD"/>
            <person name="Tatsumi K"/>
            <person name="Tanaka K"/>
            <person name="Motone F"/>
            <person name="Kageyama Y"/>
            <person name="Nozu R"/>
            <person name="Adachi N"/>
            <person name="Nishimura O"/>
            <person name="Nakagawa R"/>
            <person name="Tanegashima C"/>
            <person name="Kiyatake I"/>
            <person name="Matsumoto R"/>
            <person name="Murakumo K"/>
            <person name="Nishida K"/>
            <person name="Terakita A"/>
            <person name="Kuratani S"/>
            <person name="Sato K"/>
            <person name="Hyodo S Kuraku.S."/>
        </authorList>
    </citation>
    <scope>NUCLEOTIDE SEQUENCE [LARGE SCALE GENOMIC DNA]</scope>
</reference>
<dbReference type="PANTHER" id="PTHR12471">
    <property type="entry name" value="VACUOLAR ATP SYNTHASE SUBUNIT S1"/>
    <property type="match status" value="1"/>
</dbReference>